<gene>
    <name evidence="2" type="ORF">pdam_00011558</name>
</gene>
<evidence type="ECO:0000313" key="2">
    <source>
        <dbReference type="EMBL" id="RMX41016.1"/>
    </source>
</evidence>
<reference evidence="2 3" key="1">
    <citation type="journal article" date="2018" name="Sci. Rep.">
        <title>Comparative analysis of the Pocillopora damicornis genome highlights role of immune system in coral evolution.</title>
        <authorList>
            <person name="Cunning R."/>
            <person name="Bay R.A."/>
            <person name="Gillette P."/>
            <person name="Baker A.C."/>
            <person name="Traylor-Knowles N."/>
        </authorList>
    </citation>
    <scope>NUCLEOTIDE SEQUENCE [LARGE SCALE GENOMIC DNA]</scope>
    <source>
        <strain evidence="2">RSMAS</strain>
        <tissue evidence="2">Whole animal</tissue>
    </source>
</reference>
<feature type="signal peptide" evidence="1">
    <location>
        <begin position="1"/>
        <end position="21"/>
    </location>
</feature>
<keyword evidence="3" id="KW-1185">Reference proteome</keyword>
<dbReference type="Proteomes" id="UP000275408">
    <property type="component" value="Unassembled WGS sequence"/>
</dbReference>
<organism evidence="2 3">
    <name type="scientific">Pocillopora damicornis</name>
    <name type="common">Cauliflower coral</name>
    <name type="synonym">Millepora damicornis</name>
    <dbReference type="NCBI Taxonomy" id="46731"/>
    <lineage>
        <taxon>Eukaryota</taxon>
        <taxon>Metazoa</taxon>
        <taxon>Cnidaria</taxon>
        <taxon>Anthozoa</taxon>
        <taxon>Hexacorallia</taxon>
        <taxon>Scleractinia</taxon>
        <taxon>Astrocoeniina</taxon>
        <taxon>Pocilloporidae</taxon>
        <taxon>Pocillopora</taxon>
    </lineage>
</organism>
<evidence type="ECO:0000313" key="3">
    <source>
        <dbReference type="Proteomes" id="UP000275408"/>
    </source>
</evidence>
<evidence type="ECO:0008006" key="4">
    <source>
        <dbReference type="Google" id="ProtNLM"/>
    </source>
</evidence>
<name>A0A3M6TI14_POCDA</name>
<accession>A0A3M6TI14</accession>
<dbReference type="AlphaFoldDB" id="A0A3M6TI14"/>
<protein>
    <recommendedName>
        <fullName evidence="4">WAP domain-containing protein</fullName>
    </recommendedName>
</protein>
<dbReference type="EMBL" id="RCHS01003537">
    <property type="protein sequence ID" value="RMX41016.1"/>
    <property type="molecule type" value="Genomic_DNA"/>
</dbReference>
<proteinExistence type="predicted"/>
<keyword evidence="1" id="KW-0732">Signal</keyword>
<feature type="chain" id="PRO_5017971956" description="WAP domain-containing protein" evidence="1">
    <location>
        <begin position="22"/>
        <end position="93"/>
    </location>
</feature>
<evidence type="ECO:0000256" key="1">
    <source>
        <dbReference type="SAM" id="SignalP"/>
    </source>
</evidence>
<sequence length="93" mass="10130">MTLSTLLILAVCRTRFIGTGGWLHCHLNAKGCASARDKCNLDPHCCPGRRGPASAGPNAFPESQNRLDSRRKKCVLLPLEGRKVKRYQGVTPG</sequence>
<comment type="caution">
    <text evidence="2">The sequence shown here is derived from an EMBL/GenBank/DDBJ whole genome shotgun (WGS) entry which is preliminary data.</text>
</comment>